<reference evidence="3 4" key="1">
    <citation type="submission" date="2023-08" db="EMBL/GenBank/DDBJ databases">
        <title>Whole genome sequencing of Staphylococcus chromogenes NNSch 2386.</title>
        <authorList>
            <person name="Kropotov V.S."/>
            <person name="Boriskina E.V."/>
            <person name="Gordinskaya N.A."/>
            <person name="Shkurkina I.S."/>
            <person name="Kryazhev D.V."/>
            <person name="Alekseeva A.E."/>
            <person name="Makhova M.A."/>
        </authorList>
    </citation>
    <scope>NUCLEOTIDE SEQUENCE [LARGE SCALE GENOMIC DNA]</scope>
    <source>
        <strain evidence="3 4">NNSch 2386</strain>
    </source>
</reference>
<dbReference type="InterPro" id="IPR016039">
    <property type="entry name" value="Thiolase-like"/>
</dbReference>
<dbReference type="InterPro" id="IPR013747">
    <property type="entry name" value="ACP_syn_III_C"/>
</dbReference>
<feature type="domain" description="Beta-ketoacyl-[acyl-carrier-protein] synthase III C-terminal" evidence="2">
    <location>
        <begin position="1"/>
        <end position="21"/>
    </location>
</feature>
<dbReference type="Pfam" id="PF08541">
    <property type="entry name" value="ACP_syn_III_C"/>
    <property type="match status" value="1"/>
</dbReference>
<proteinExistence type="predicted"/>
<dbReference type="Gene3D" id="3.40.47.10">
    <property type="match status" value="1"/>
</dbReference>
<gene>
    <name evidence="3" type="ORF">RCF65_12815</name>
</gene>
<name>A0ABD5AZN3_STACR</name>
<feature type="non-terminal residue" evidence="3">
    <location>
        <position position="1"/>
    </location>
</feature>
<dbReference type="SUPFAM" id="SSF53901">
    <property type="entry name" value="Thiolase-like"/>
    <property type="match status" value="1"/>
</dbReference>
<dbReference type="EMBL" id="JAVGJF010000483">
    <property type="protein sequence ID" value="MDQ7176841.1"/>
    <property type="molecule type" value="Genomic_DNA"/>
</dbReference>
<evidence type="ECO:0000256" key="1">
    <source>
        <dbReference type="ARBA" id="ARBA00022679"/>
    </source>
</evidence>
<dbReference type="GO" id="GO:0016740">
    <property type="term" value="F:transferase activity"/>
    <property type="evidence" value="ECO:0007669"/>
    <property type="project" value="UniProtKB-KW"/>
</dbReference>
<dbReference type="Proteomes" id="UP001240157">
    <property type="component" value="Unassembled WGS sequence"/>
</dbReference>
<sequence length="23" mass="2388">DTLVLVGFGGGLTWGAIVIKWGK</sequence>
<organism evidence="3 4">
    <name type="scientific">Staphylococcus chromogenes</name>
    <name type="common">Staphylococcus hyicus subsp. chromogenes</name>
    <dbReference type="NCBI Taxonomy" id="46126"/>
    <lineage>
        <taxon>Bacteria</taxon>
        <taxon>Bacillati</taxon>
        <taxon>Bacillota</taxon>
        <taxon>Bacilli</taxon>
        <taxon>Bacillales</taxon>
        <taxon>Staphylococcaceae</taxon>
        <taxon>Staphylococcus</taxon>
    </lineage>
</organism>
<dbReference type="RefSeq" id="WP_308891451.1">
    <property type="nucleotide sequence ID" value="NZ_JAVGJF010000483.1"/>
</dbReference>
<evidence type="ECO:0000313" key="4">
    <source>
        <dbReference type="Proteomes" id="UP001240157"/>
    </source>
</evidence>
<dbReference type="AlphaFoldDB" id="A0ABD5AZN3"/>
<evidence type="ECO:0000259" key="2">
    <source>
        <dbReference type="Pfam" id="PF08541"/>
    </source>
</evidence>
<protein>
    <submittedName>
        <fullName evidence="3">3-oxoacyl-[acyl-carrier-protein] synthase III C-terminal domain-containing protein</fullName>
    </submittedName>
</protein>
<accession>A0ABD5AZN3</accession>
<evidence type="ECO:0000313" key="3">
    <source>
        <dbReference type="EMBL" id="MDQ7176841.1"/>
    </source>
</evidence>
<comment type="caution">
    <text evidence="3">The sequence shown here is derived from an EMBL/GenBank/DDBJ whole genome shotgun (WGS) entry which is preliminary data.</text>
</comment>
<keyword evidence="1" id="KW-0808">Transferase</keyword>